<evidence type="ECO:0000313" key="3">
    <source>
        <dbReference type="EMBL" id="KAJ7758339.1"/>
    </source>
</evidence>
<dbReference type="AlphaFoldDB" id="A0AAD7JAS8"/>
<keyword evidence="4" id="KW-1185">Reference proteome</keyword>
<comment type="caution">
    <text evidence="3">The sequence shown here is derived from an EMBL/GenBank/DDBJ whole genome shotgun (WGS) entry which is preliminary data.</text>
</comment>
<feature type="transmembrane region" description="Helical" evidence="2">
    <location>
        <begin position="83"/>
        <end position="116"/>
    </location>
</feature>
<keyword evidence="2" id="KW-1133">Transmembrane helix</keyword>
<dbReference type="Proteomes" id="UP001215598">
    <property type="component" value="Unassembled WGS sequence"/>
</dbReference>
<name>A0AAD7JAS8_9AGAR</name>
<accession>A0AAD7JAS8</accession>
<evidence type="ECO:0000313" key="4">
    <source>
        <dbReference type="Proteomes" id="UP001215598"/>
    </source>
</evidence>
<gene>
    <name evidence="3" type="ORF">B0H16DRAFT_1535860</name>
</gene>
<dbReference type="EMBL" id="JARKIB010000042">
    <property type="protein sequence ID" value="KAJ7758339.1"/>
    <property type="molecule type" value="Genomic_DNA"/>
</dbReference>
<keyword evidence="2" id="KW-0472">Membrane</keyword>
<evidence type="ECO:0000256" key="1">
    <source>
        <dbReference type="SAM" id="MobiDB-lite"/>
    </source>
</evidence>
<reference evidence="3" key="1">
    <citation type="submission" date="2023-03" db="EMBL/GenBank/DDBJ databases">
        <title>Massive genome expansion in bonnet fungi (Mycena s.s.) driven by repeated elements and novel gene families across ecological guilds.</title>
        <authorList>
            <consortium name="Lawrence Berkeley National Laboratory"/>
            <person name="Harder C.B."/>
            <person name="Miyauchi S."/>
            <person name="Viragh M."/>
            <person name="Kuo A."/>
            <person name="Thoen E."/>
            <person name="Andreopoulos B."/>
            <person name="Lu D."/>
            <person name="Skrede I."/>
            <person name="Drula E."/>
            <person name="Henrissat B."/>
            <person name="Morin E."/>
            <person name="Kohler A."/>
            <person name="Barry K."/>
            <person name="LaButti K."/>
            <person name="Morin E."/>
            <person name="Salamov A."/>
            <person name="Lipzen A."/>
            <person name="Mereny Z."/>
            <person name="Hegedus B."/>
            <person name="Baldrian P."/>
            <person name="Stursova M."/>
            <person name="Weitz H."/>
            <person name="Taylor A."/>
            <person name="Grigoriev I.V."/>
            <person name="Nagy L.G."/>
            <person name="Martin F."/>
            <person name="Kauserud H."/>
        </authorList>
    </citation>
    <scope>NUCLEOTIDE SEQUENCE</scope>
    <source>
        <strain evidence="3">CBHHK182m</strain>
    </source>
</reference>
<proteinExistence type="predicted"/>
<keyword evidence="2" id="KW-0812">Transmembrane</keyword>
<evidence type="ECO:0000256" key="2">
    <source>
        <dbReference type="SAM" id="Phobius"/>
    </source>
</evidence>
<feature type="region of interest" description="Disordered" evidence="1">
    <location>
        <begin position="168"/>
        <end position="190"/>
    </location>
</feature>
<protein>
    <submittedName>
        <fullName evidence="3">Uncharacterized protein</fullName>
    </submittedName>
</protein>
<sequence length="190" mass="19608">MDSQPKLRPYGNSSSCVMADSIASLSAAIAPVSLKLMSILSFSRRPATSPACSGLRVSGLANTPAAVAAAANDDATDDADAMAAAILIPAAASAAAAVVAAAANAVFWFWAAFCWFARPAGLPKPVASPLCRRVTGRAVTETATSAAIKRLNATMIVDVREKWVEMGGASSSKKAKENEEESEESTLRFT</sequence>
<organism evidence="3 4">
    <name type="scientific">Mycena metata</name>
    <dbReference type="NCBI Taxonomy" id="1033252"/>
    <lineage>
        <taxon>Eukaryota</taxon>
        <taxon>Fungi</taxon>
        <taxon>Dikarya</taxon>
        <taxon>Basidiomycota</taxon>
        <taxon>Agaricomycotina</taxon>
        <taxon>Agaricomycetes</taxon>
        <taxon>Agaricomycetidae</taxon>
        <taxon>Agaricales</taxon>
        <taxon>Marasmiineae</taxon>
        <taxon>Mycenaceae</taxon>
        <taxon>Mycena</taxon>
    </lineage>
</organism>